<dbReference type="AlphaFoldDB" id="A0AAN7BE58"/>
<proteinExistence type="predicted"/>
<protein>
    <submittedName>
        <fullName evidence="1">Uncharacterized protein</fullName>
    </submittedName>
</protein>
<dbReference type="EMBL" id="MU865769">
    <property type="protein sequence ID" value="KAK4220479.1"/>
    <property type="molecule type" value="Genomic_DNA"/>
</dbReference>
<dbReference type="Proteomes" id="UP001301958">
    <property type="component" value="Unassembled WGS sequence"/>
</dbReference>
<name>A0AAN7BE58_9PEZI</name>
<sequence length="231" mass="26973">MRKLIKSGGIIFRPRKCTICDYDNNRNPDLRPKAAAFHRSSKHEWLIFNEIPEEAIVGVIMLNFNVLKSTGATVYEQRKRVLQDLGKKDGFVLFPGRPEFDPAKTAKYLKRIEETHRSNEGEPTKSRGLTDIELYSIVVWRQVITMNSLSKVQHTPEELLETYFDMLADEELKEMWVNFDQRCIALNKRKCHYYISGQFELRYMNFGLKYGVPHQQMFKDEGVCNSGERIG</sequence>
<reference evidence="1" key="1">
    <citation type="journal article" date="2023" name="Mol. Phylogenet. Evol.">
        <title>Genome-scale phylogeny and comparative genomics of the fungal order Sordariales.</title>
        <authorList>
            <person name="Hensen N."/>
            <person name="Bonometti L."/>
            <person name="Westerberg I."/>
            <person name="Brannstrom I.O."/>
            <person name="Guillou S."/>
            <person name="Cros-Aarteil S."/>
            <person name="Calhoun S."/>
            <person name="Haridas S."/>
            <person name="Kuo A."/>
            <person name="Mondo S."/>
            <person name="Pangilinan J."/>
            <person name="Riley R."/>
            <person name="LaButti K."/>
            <person name="Andreopoulos B."/>
            <person name="Lipzen A."/>
            <person name="Chen C."/>
            <person name="Yan M."/>
            <person name="Daum C."/>
            <person name="Ng V."/>
            <person name="Clum A."/>
            <person name="Steindorff A."/>
            <person name="Ohm R.A."/>
            <person name="Martin F."/>
            <person name="Silar P."/>
            <person name="Natvig D.O."/>
            <person name="Lalanne C."/>
            <person name="Gautier V."/>
            <person name="Ament-Velasquez S.L."/>
            <person name="Kruys A."/>
            <person name="Hutchinson M.I."/>
            <person name="Powell A.J."/>
            <person name="Barry K."/>
            <person name="Miller A.N."/>
            <person name="Grigoriev I.V."/>
            <person name="Debuchy R."/>
            <person name="Gladieux P."/>
            <person name="Hiltunen Thoren M."/>
            <person name="Johannesson H."/>
        </authorList>
    </citation>
    <scope>NUCLEOTIDE SEQUENCE</scope>
    <source>
        <strain evidence="1">CBS 990.96</strain>
    </source>
</reference>
<reference evidence="1" key="2">
    <citation type="submission" date="2023-05" db="EMBL/GenBank/DDBJ databases">
        <authorList>
            <consortium name="Lawrence Berkeley National Laboratory"/>
            <person name="Steindorff A."/>
            <person name="Hensen N."/>
            <person name="Bonometti L."/>
            <person name="Westerberg I."/>
            <person name="Brannstrom I.O."/>
            <person name="Guillou S."/>
            <person name="Cros-Aarteil S."/>
            <person name="Calhoun S."/>
            <person name="Haridas S."/>
            <person name="Kuo A."/>
            <person name="Mondo S."/>
            <person name="Pangilinan J."/>
            <person name="Riley R."/>
            <person name="Labutti K."/>
            <person name="Andreopoulos B."/>
            <person name="Lipzen A."/>
            <person name="Chen C."/>
            <person name="Yanf M."/>
            <person name="Daum C."/>
            <person name="Ng V."/>
            <person name="Clum A."/>
            <person name="Ohm R."/>
            <person name="Martin F."/>
            <person name="Silar P."/>
            <person name="Natvig D."/>
            <person name="Lalanne C."/>
            <person name="Gautier V."/>
            <person name="Ament-Velasquez S.L."/>
            <person name="Kruys A."/>
            <person name="Hutchinson M.I."/>
            <person name="Powell A.J."/>
            <person name="Barry K."/>
            <person name="Miller A.N."/>
            <person name="Grigoriev I.V."/>
            <person name="Debuchy R."/>
            <person name="Gladieux P."/>
            <person name="Thoren M.H."/>
            <person name="Johannesson H."/>
        </authorList>
    </citation>
    <scope>NUCLEOTIDE SEQUENCE</scope>
    <source>
        <strain evidence="1">CBS 990.96</strain>
    </source>
</reference>
<keyword evidence="2" id="KW-1185">Reference proteome</keyword>
<evidence type="ECO:0000313" key="1">
    <source>
        <dbReference type="EMBL" id="KAK4220479.1"/>
    </source>
</evidence>
<gene>
    <name evidence="1" type="ORF">QBC38DRAFT_449982</name>
</gene>
<organism evidence="1 2">
    <name type="scientific">Podospora fimiseda</name>
    <dbReference type="NCBI Taxonomy" id="252190"/>
    <lineage>
        <taxon>Eukaryota</taxon>
        <taxon>Fungi</taxon>
        <taxon>Dikarya</taxon>
        <taxon>Ascomycota</taxon>
        <taxon>Pezizomycotina</taxon>
        <taxon>Sordariomycetes</taxon>
        <taxon>Sordariomycetidae</taxon>
        <taxon>Sordariales</taxon>
        <taxon>Podosporaceae</taxon>
        <taxon>Podospora</taxon>
    </lineage>
</organism>
<comment type="caution">
    <text evidence="1">The sequence shown here is derived from an EMBL/GenBank/DDBJ whole genome shotgun (WGS) entry which is preliminary data.</text>
</comment>
<accession>A0AAN7BE58</accession>
<evidence type="ECO:0000313" key="2">
    <source>
        <dbReference type="Proteomes" id="UP001301958"/>
    </source>
</evidence>